<keyword evidence="2" id="KW-1185">Reference proteome</keyword>
<organism evidence="1 2">
    <name type="scientific">Neofusicoccum parvum</name>
    <dbReference type="NCBI Taxonomy" id="310453"/>
    <lineage>
        <taxon>Eukaryota</taxon>
        <taxon>Fungi</taxon>
        <taxon>Dikarya</taxon>
        <taxon>Ascomycota</taxon>
        <taxon>Pezizomycotina</taxon>
        <taxon>Dothideomycetes</taxon>
        <taxon>Dothideomycetes incertae sedis</taxon>
        <taxon>Botryosphaeriales</taxon>
        <taxon>Botryosphaeriaceae</taxon>
        <taxon>Neofusicoccum</taxon>
    </lineage>
</organism>
<sequence>MTTLNVNKERRPLFEQKARMPLFEQQKPIGSVAAPPVQLIAKHAPQQAPQPEVQHSGGLFGRLWTAMGSSTEPVAPQVPLHPLASRYNNLPKIAPWTKTHWDTLDRIYQRYKRHPEQFSPQDPLNKTLLAQKYQWQPGSSKTESVSYYTNVKMQNWNYTVKITSELLVCCAIFMQLLTLKDAAEYRCATGKDIVRGNFMQKDRTGDPITLRDVIARMFGVVGGEMIRADEKRGICVRRDLDQLKFSYPWVPGWWDEMGRYLHD</sequence>
<dbReference type="EMBL" id="BSXG01000078">
    <property type="protein sequence ID" value="GME37160.1"/>
    <property type="molecule type" value="Genomic_DNA"/>
</dbReference>
<accession>A0ACB5SEQ4</accession>
<reference evidence="1" key="1">
    <citation type="submission" date="2024-09" db="EMBL/GenBank/DDBJ databases">
        <title>Draft Genome Sequences of Neofusicoccum parvum.</title>
        <authorList>
            <person name="Ashida A."/>
            <person name="Camagna M."/>
            <person name="Tanaka A."/>
            <person name="Takemoto D."/>
        </authorList>
    </citation>
    <scope>NUCLEOTIDE SEQUENCE</scope>
    <source>
        <strain evidence="1">PPO83</strain>
    </source>
</reference>
<comment type="caution">
    <text evidence="1">The sequence shown here is derived from an EMBL/GenBank/DDBJ whole genome shotgun (WGS) entry which is preliminary data.</text>
</comment>
<evidence type="ECO:0000313" key="2">
    <source>
        <dbReference type="Proteomes" id="UP001165186"/>
    </source>
</evidence>
<name>A0ACB5SEQ4_9PEZI</name>
<protein>
    <submittedName>
        <fullName evidence="1">Uncharacterized protein</fullName>
    </submittedName>
</protein>
<gene>
    <name evidence="1" type="primary">g7132</name>
    <name evidence="1" type="ORF">NpPPO83_00007132</name>
</gene>
<proteinExistence type="predicted"/>
<evidence type="ECO:0000313" key="1">
    <source>
        <dbReference type="EMBL" id="GME37160.1"/>
    </source>
</evidence>
<dbReference type="Proteomes" id="UP001165186">
    <property type="component" value="Unassembled WGS sequence"/>
</dbReference>